<reference evidence="1 2" key="1">
    <citation type="submission" date="2022-10" db="EMBL/GenBank/DDBJ databases">
        <title>Paenibacillus description and whole genome data of maize root bacterial community.</title>
        <authorList>
            <person name="Marton D."/>
            <person name="Farkas M."/>
            <person name="Cserhati M."/>
        </authorList>
    </citation>
    <scope>NUCLEOTIDE SEQUENCE [LARGE SCALE GENOMIC DNA]</scope>
    <source>
        <strain evidence="1 2">P96</strain>
    </source>
</reference>
<organism evidence="1 2">
    <name type="scientific">Paenibacillus zeirhizosphaerae</name>
    <dbReference type="NCBI Taxonomy" id="2987519"/>
    <lineage>
        <taxon>Bacteria</taxon>
        <taxon>Bacillati</taxon>
        <taxon>Bacillota</taxon>
        <taxon>Bacilli</taxon>
        <taxon>Bacillales</taxon>
        <taxon>Paenibacillaceae</taxon>
        <taxon>Paenibacillus</taxon>
    </lineage>
</organism>
<protein>
    <submittedName>
        <fullName evidence="1">Uncharacterized protein</fullName>
    </submittedName>
</protein>
<dbReference type="EMBL" id="JAPCKK010000001">
    <property type="protein sequence ID" value="MDP4095283.1"/>
    <property type="molecule type" value="Genomic_DNA"/>
</dbReference>
<keyword evidence="2" id="KW-1185">Reference proteome</keyword>
<evidence type="ECO:0000313" key="1">
    <source>
        <dbReference type="EMBL" id="MDP4095283.1"/>
    </source>
</evidence>
<gene>
    <name evidence="1" type="ORF">OIN60_00560</name>
</gene>
<comment type="caution">
    <text evidence="1">The sequence shown here is derived from an EMBL/GenBank/DDBJ whole genome shotgun (WGS) entry which is preliminary data.</text>
</comment>
<proteinExistence type="predicted"/>
<evidence type="ECO:0000313" key="2">
    <source>
        <dbReference type="Proteomes" id="UP001241848"/>
    </source>
</evidence>
<dbReference type="Proteomes" id="UP001241848">
    <property type="component" value="Unassembled WGS sequence"/>
</dbReference>
<name>A0ABT9FKM3_9BACL</name>
<dbReference type="RefSeq" id="WP_305752920.1">
    <property type="nucleotide sequence ID" value="NZ_JAPCKK010000001.1"/>
</dbReference>
<accession>A0ABT9FKM3</accession>
<sequence>MNITAKMLFTAAGFLLFISAAVSGIGLFRENHQALGEVNAVMDSRDRNLVVMPVIEEEERISGSAVMQSIFQIAELGADIQVDGYLFSKDVIIEETDVSMIAPQAVYSTAYQRNGDGVLQRVIFRKQ</sequence>